<reference evidence="2 5" key="1">
    <citation type="submission" date="2009-10" db="EMBL/GenBank/DDBJ databases">
        <title>Complete sequence of Fibrobacter succinogenes subsp. succinogenes S85.</title>
        <authorList>
            <consortium name="US DOE Joint Genome Institute"/>
            <person name="Lucas S."/>
            <person name="Copeland A."/>
            <person name="Lapidus A."/>
            <person name="Glavina del Rio T."/>
            <person name="Tice H."/>
            <person name="Bruce D."/>
            <person name="Goodwin L."/>
            <person name="Pitluck S."/>
            <person name="Chertkov O."/>
            <person name="Detter J.C."/>
            <person name="Han C."/>
            <person name="Tapia R."/>
            <person name="Larimer F."/>
            <person name="Land M."/>
            <person name="Hauser L."/>
            <person name="Kyrpides N."/>
            <person name="Mikhailova N."/>
            <person name="Weimer P.J."/>
            <person name="Stevenson D.M."/>
            <person name="Boyum J."/>
            <person name="Brumm P.I."/>
            <person name="Mead D."/>
        </authorList>
    </citation>
    <scope>NUCLEOTIDE SEQUENCE [LARGE SCALE GENOMIC DNA]</scope>
    <source>
        <strain evidence="5">ATCC 19169 / S85</strain>
        <strain evidence="2">S85</strain>
    </source>
</reference>
<dbReference type="InterPro" id="IPR010359">
    <property type="entry name" value="IrrE_HExxH"/>
</dbReference>
<reference evidence="3" key="3">
    <citation type="submission" date="2010-08" db="EMBL/GenBank/DDBJ databases">
        <authorList>
            <person name="Durkin A.S."/>
            <person name="Nelson K.E."/>
            <person name="Morrison M."/>
            <person name="Forsberg C.W."/>
            <person name="Wilson D.B."/>
            <person name="Russell J.B."/>
            <person name="Cann I.K.O."/>
            <person name="Mackie R.I."/>
            <person name="White B.A."/>
        </authorList>
    </citation>
    <scope>NUCLEOTIDE SEQUENCE</scope>
    <source>
        <strain evidence="3">S85</strain>
    </source>
</reference>
<dbReference type="KEGG" id="fsu:Fisuc_2498"/>
<keyword evidence="5" id="KW-1185">Reference proteome</keyword>
<dbReference type="HOGENOM" id="CLU_096433_0_0_0"/>
<feature type="domain" description="IrrE N-terminal-like" evidence="1">
    <location>
        <begin position="72"/>
        <end position="167"/>
    </location>
</feature>
<evidence type="ECO:0000259" key="1">
    <source>
        <dbReference type="Pfam" id="PF06114"/>
    </source>
</evidence>
<dbReference type="OrthoDB" id="9816277at2"/>
<dbReference type="Proteomes" id="UP000000517">
    <property type="component" value="Chromosome"/>
</dbReference>
<dbReference type="KEGG" id="fsc:FSU_3066"/>
<proteinExistence type="predicted"/>
<evidence type="ECO:0000313" key="2">
    <source>
        <dbReference type="EMBL" id="ACX76084.1"/>
    </source>
</evidence>
<name>C9RLR9_FIBSS</name>
<dbReference type="Proteomes" id="UP000001497">
    <property type="component" value="Chromosome"/>
</dbReference>
<dbReference type="AlphaFoldDB" id="C9RLR9"/>
<dbReference type="RefSeq" id="WP_014547106.1">
    <property type="nucleotide sequence ID" value="NC_013410.1"/>
</dbReference>
<protein>
    <recommendedName>
        <fullName evidence="1">IrrE N-terminal-like domain-containing protein</fullName>
    </recommendedName>
</protein>
<dbReference type="EMBL" id="CP001792">
    <property type="protein sequence ID" value="ACX76084.1"/>
    <property type="molecule type" value="Genomic_DNA"/>
</dbReference>
<gene>
    <name evidence="2" type="ordered locus">Fisuc_2498</name>
    <name evidence="3" type="ordered locus">FSU_3066</name>
</gene>
<evidence type="ECO:0000313" key="4">
    <source>
        <dbReference type="Proteomes" id="UP000000517"/>
    </source>
</evidence>
<reference evidence="4" key="2">
    <citation type="submission" date="2010-08" db="EMBL/GenBank/DDBJ databases">
        <title>Complete sequence of Fibrobacter succinogenes subsp. succinogenes S85.</title>
        <authorList>
            <person name="Durkin A.S."/>
            <person name="Nelson K.E."/>
            <person name="Morrison M."/>
            <person name="Forsberg C.W."/>
            <person name="Wilson D.B."/>
            <person name="Russell J.B."/>
            <person name="Cann I.K.O."/>
            <person name="Mackie R.I."/>
            <person name="White B.A."/>
        </authorList>
    </citation>
    <scope>NUCLEOTIDE SEQUENCE [LARGE SCALE GENOMIC DNA]</scope>
    <source>
        <strain evidence="4">ATCC 19169 / S85</strain>
    </source>
</reference>
<evidence type="ECO:0000313" key="3">
    <source>
        <dbReference type="EMBL" id="ADL24937.1"/>
    </source>
</evidence>
<sequence>MANFKAKPISKQEIRELAKAIRKKCGLEDIHKIPVCLFFEWIMEKLFPNFEWEIVADYTMSEEGVTFSGANKIIIRQDVYVAACHGDGRARFTIMHEIGHFLLHGPNRVALCRLAPGEKLRPFEDPEWQANAFAEEFLMDYDLIQGMNYIQISEKCGVTYGAAKTRIGKIQGRWIV</sequence>
<organism evidence="3 4">
    <name type="scientific">Fibrobacter succinogenes (strain ATCC 19169 / S85)</name>
    <dbReference type="NCBI Taxonomy" id="59374"/>
    <lineage>
        <taxon>Bacteria</taxon>
        <taxon>Pseudomonadati</taxon>
        <taxon>Fibrobacterota</taxon>
        <taxon>Fibrobacteria</taxon>
        <taxon>Fibrobacterales</taxon>
        <taxon>Fibrobacteraceae</taxon>
        <taxon>Fibrobacter</taxon>
    </lineage>
</organism>
<dbReference type="Pfam" id="PF06114">
    <property type="entry name" value="Peptidase_M78"/>
    <property type="match status" value="1"/>
</dbReference>
<dbReference type="Gene3D" id="1.10.10.2910">
    <property type="match status" value="1"/>
</dbReference>
<accession>C9RLR9</accession>
<evidence type="ECO:0000313" key="5">
    <source>
        <dbReference type="Proteomes" id="UP000001497"/>
    </source>
</evidence>
<dbReference type="eggNOG" id="COG2856">
    <property type="taxonomic scope" value="Bacteria"/>
</dbReference>
<dbReference type="EMBL" id="CP002158">
    <property type="protein sequence ID" value="ADL24937.1"/>
    <property type="molecule type" value="Genomic_DNA"/>
</dbReference>